<feature type="transmembrane region" description="Helical" evidence="8">
    <location>
        <begin position="174"/>
        <end position="195"/>
    </location>
</feature>
<dbReference type="PROSITE" id="PS00216">
    <property type="entry name" value="SUGAR_TRANSPORT_1"/>
    <property type="match status" value="1"/>
</dbReference>
<feature type="transmembrane region" description="Helical" evidence="8">
    <location>
        <begin position="117"/>
        <end position="138"/>
    </location>
</feature>
<dbReference type="InterPro" id="IPR003663">
    <property type="entry name" value="Sugar/inositol_transpt"/>
</dbReference>
<keyword evidence="5 8" id="KW-0812">Transmembrane</keyword>
<feature type="transmembrane region" description="Helical" evidence="8">
    <location>
        <begin position="92"/>
        <end position="111"/>
    </location>
</feature>
<evidence type="ECO:0000256" key="2">
    <source>
        <dbReference type="ARBA" id="ARBA00022448"/>
    </source>
</evidence>
<dbReference type="InterPro" id="IPR005829">
    <property type="entry name" value="Sugar_transporter_CS"/>
</dbReference>
<dbReference type="PANTHER" id="PTHR48021:SF46">
    <property type="entry name" value="MAJOR FACILITATOR SUPERFAMILY (MFS) PROFILE DOMAIN-CONTAINING PROTEIN"/>
    <property type="match status" value="1"/>
</dbReference>
<dbReference type="GO" id="GO:0022857">
    <property type="term" value="F:transmembrane transporter activity"/>
    <property type="evidence" value="ECO:0007669"/>
    <property type="project" value="InterPro"/>
</dbReference>
<evidence type="ECO:0000256" key="3">
    <source>
        <dbReference type="ARBA" id="ARBA00022475"/>
    </source>
</evidence>
<evidence type="ECO:0000256" key="7">
    <source>
        <dbReference type="ARBA" id="ARBA00023136"/>
    </source>
</evidence>
<dbReference type="FunFam" id="1.20.1250.20:FF:000218">
    <property type="entry name" value="facilitated trehalose transporter Tret1"/>
    <property type="match status" value="1"/>
</dbReference>
<evidence type="ECO:0000256" key="8">
    <source>
        <dbReference type="SAM" id="Phobius"/>
    </source>
</evidence>
<dbReference type="EMBL" id="GEBQ01008160">
    <property type="protein sequence ID" value="JAT31817.1"/>
    <property type="molecule type" value="Transcribed_RNA"/>
</dbReference>
<feature type="transmembrane region" description="Helical" evidence="8">
    <location>
        <begin position="327"/>
        <end position="347"/>
    </location>
</feature>
<dbReference type="SUPFAM" id="SSF103473">
    <property type="entry name" value="MFS general substrate transporter"/>
    <property type="match status" value="1"/>
</dbReference>
<keyword evidence="6 8" id="KW-1133">Transmembrane helix</keyword>
<evidence type="ECO:0000256" key="5">
    <source>
        <dbReference type="ARBA" id="ARBA00022692"/>
    </source>
</evidence>
<comment type="subcellular location">
    <subcellularLocation>
        <location evidence="1">Cell membrane</location>
        <topology evidence="1">Multi-pass membrane protein</topology>
    </subcellularLocation>
</comment>
<evidence type="ECO:0000256" key="6">
    <source>
        <dbReference type="ARBA" id="ARBA00022989"/>
    </source>
</evidence>
<dbReference type="InterPro" id="IPR036259">
    <property type="entry name" value="MFS_trans_sf"/>
</dbReference>
<dbReference type="GO" id="GO:0005886">
    <property type="term" value="C:plasma membrane"/>
    <property type="evidence" value="ECO:0007669"/>
    <property type="project" value="UniProtKB-SubCell"/>
</dbReference>
<accession>A0A1B6M7A0</accession>
<feature type="transmembrane region" description="Helical" evidence="8">
    <location>
        <begin position="62"/>
        <end position="80"/>
    </location>
</feature>
<keyword evidence="4" id="KW-0762">Sugar transport</keyword>
<reference evidence="10" key="1">
    <citation type="submission" date="2015-11" db="EMBL/GenBank/DDBJ databases">
        <title>De novo transcriptome assembly of four potential Pierce s Disease insect vectors from Arizona vineyards.</title>
        <authorList>
            <person name="Tassone E.E."/>
        </authorList>
    </citation>
    <scope>NUCLEOTIDE SEQUENCE</scope>
</reference>
<keyword evidence="2" id="KW-0813">Transport</keyword>
<evidence type="ECO:0000313" key="10">
    <source>
        <dbReference type="EMBL" id="JAT31817.1"/>
    </source>
</evidence>
<name>A0A1B6M7A0_9HEMI</name>
<dbReference type="PROSITE" id="PS50850">
    <property type="entry name" value="MFS"/>
    <property type="match status" value="1"/>
</dbReference>
<dbReference type="PROSITE" id="PS00217">
    <property type="entry name" value="SUGAR_TRANSPORT_2"/>
    <property type="match status" value="1"/>
</dbReference>
<feature type="transmembrane region" description="Helical" evidence="8">
    <location>
        <begin position="401"/>
        <end position="424"/>
    </location>
</feature>
<feature type="transmembrane region" description="Helical" evidence="8">
    <location>
        <begin position="430"/>
        <end position="448"/>
    </location>
</feature>
<sequence>MKMIHKILPMKPQSLAVFRQYLATIIGCFSFSITGYAAGWPSPTLIKMRNHETPVMLNVDQISWMVSLMYLGHLISPFPSGMIMDRIGRKRANLLLAFLPLVSWSLISFTSSVVCLYIARLIAGMWAGANSTIMPIYIGEIADPKLRSSLMTFNHLMRNFGVLLVYMVGPYISYSMLAVSCMTLTVLFILMFSFMPESPYYLIMKNRDKEAYKSLNWLRGGKGKPHVDEEMEKIKSSIKMQLQEKGSIIDVLYNKGNRKALIISEVYAISKRLTGAGVLQAYVSITLPALTFGFFRPNDCVIILGLVSLFSAIASVLLAVHFNRRFLISFSSTGCGITMVLVSLWFYLNSYTDIDVKSYSDLLFVSFIIYNATFSLGLGPVGTSVKGELFPANVKAMCSSFTTVLVAITSFILNKFFLIIAQYFGMHVNFLIYALSCLFTIVFTLMYVPETQGKTLEEIQQILQGVKQHPKKSGDENLQKKG</sequence>
<dbReference type="AlphaFoldDB" id="A0A1B6M7A0"/>
<feature type="domain" description="Major facilitator superfamily (MFS) profile" evidence="9">
    <location>
        <begin position="16"/>
        <end position="452"/>
    </location>
</feature>
<dbReference type="PRINTS" id="PR00171">
    <property type="entry name" value="SUGRTRNSPORT"/>
</dbReference>
<proteinExistence type="predicted"/>
<evidence type="ECO:0000256" key="4">
    <source>
        <dbReference type="ARBA" id="ARBA00022597"/>
    </source>
</evidence>
<gene>
    <name evidence="10" type="ORF">g.52521</name>
</gene>
<feature type="transmembrane region" description="Helical" evidence="8">
    <location>
        <begin position="21"/>
        <end position="42"/>
    </location>
</feature>
<dbReference type="Gene3D" id="1.20.1250.20">
    <property type="entry name" value="MFS general substrate transporter like domains"/>
    <property type="match status" value="1"/>
</dbReference>
<organism evidence="10">
    <name type="scientific">Graphocephala atropunctata</name>
    <dbReference type="NCBI Taxonomy" id="36148"/>
    <lineage>
        <taxon>Eukaryota</taxon>
        <taxon>Metazoa</taxon>
        <taxon>Ecdysozoa</taxon>
        <taxon>Arthropoda</taxon>
        <taxon>Hexapoda</taxon>
        <taxon>Insecta</taxon>
        <taxon>Pterygota</taxon>
        <taxon>Neoptera</taxon>
        <taxon>Paraneoptera</taxon>
        <taxon>Hemiptera</taxon>
        <taxon>Auchenorrhyncha</taxon>
        <taxon>Membracoidea</taxon>
        <taxon>Cicadellidae</taxon>
        <taxon>Cicadellinae</taxon>
        <taxon>Cicadellini</taxon>
        <taxon>Graphocephala</taxon>
    </lineage>
</organism>
<dbReference type="PANTHER" id="PTHR48021">
    <property type="match status" value="1"/>
</dbReference>
<feature type="transmembrane region" description="Helical" evidence="8">
    <location>
        <begin position="273"/>
        <end position="295"/>
    </location>
</feature>
<dbReference type="InterPro" id="IPR005828">
    <property type="entry name" value="MFS_sugar_transport-like"/>
</dbReference>
<evidence type="ECO:0000256" key="1">
    <source>
        <dbReference type="ARBA" id="ARBA00004651"/>
    </source>
</evidence>
<keyword evidence="3" id="KW-1003">Cell membrane</keyword>
<feature type="transmembrane region" description="Helical" evidence="8">
    <location>
        <begin position="362"/>
        <end position="381"/>
    </location>
</feature>
<dbReference type="Pfam" id="PF00083">
    <property type="entry name" value="Sugar_tr"/>
    <property type="match status" value="1"/>
</dbReference>
<evidence type="ECO:0000259" key="9">
    <source>
        <dbReference type="PROSITE" id="PS50850"/>
    </source>
</evidence>
<dbReference type="InterPro" id="IPR020846">
    <property type="entry name" value="MFS_dom"/>
</dbReference>
<feature type="transmembrane region" description="Helical" evidence="8">
    <location>
        <begin position="301"/>
        <end position="320"/>
    </location>
</feature>
<dbReference type="InterPro" id="IPR050549">
    <property type="entry name" value="MFS_Trehalose_Transporter"/>
</dbReference>
<keyword evidence="7 8" id="KW-0472">Membrane</keyword>
<protein>
    <recommendedName>
        <fullName evidence="9">Major facilitator superfamily (MFS) profile domain-containing protein</fullName>
    </recommendedName>
</protein>